<dbReference type="InterPro" id="IPR048270">
    <property type="entry name" value="PNMA_C"/>
</dbReference>
<dbReference type="SUPFAM" id="SSF57756">
    <property type="entry name" value="Retrovirus zinc finger-like domains"/>
    <property type="match status" value="1"/>
</dbReference>
<keyword evidence="1" id="KW-0862">Zinc</keyword>
<dbReference type="PROSITE" id="PS50158">
    <property type="entry name" value="ZF_CCHC"/>
    <property type="match status" value="1"/>
</dbReference>
<dbReference type="AlphaFoldDB" id="A0AA88N617"/>
<gene>
    <name evidence="4" type="ORF">Q7C36_009832</name>
</gene>
<dbReference type="PANTHER" id="PTHR23095">
    <property type="entry name" value="PARANEOPLASTIC ANTIGEN"/>
    <property type="match status" value="1"/>
</dbReference>
<accession>A0AA88N617</accession>
<dbReference type="GO" id="GO:0003676">
    <property type="term" value="F:nucleic acid binding"/>
    <property type="evidence" value="ECO:0007669"/>
    <property type="project" value="InterPro"/>
</dbReference>
<protein>
    <recommendedName>
        <fullName evidence="3">CCHC-type domain-containing protein</fullName>
    </recommendedName>
</protein>
<keyword evidence="1" id="KW-0863">Zinc-finger</keyword>
<evidence type="ECO:0000313" key="4">
    <source>
        <dbReference type="EMBL" id="KAK2848150.1"/>
    </source>
</evidence>
<proteinExistence type="predicted"/>
<dbReference type="Pfam" id="PF14893">
    <property type="entry name" value="PNMA"/>
    <property type="match status" value="1"/>
</dbReference>
<dbReference type="SMART" id="SM00343">
    <property type="entry name" value="ZnF_C2HC"/>
    <property type="match status" value="1"/>
</dbReference>
<evidence type="ECO:0000259" key="3">
    <source>
        <dbReference type="PROSITE" id="PS50158"/>
    </source>
</evidence>
<evidence type="ECO:0000256" key="1">
    <source>
        <dbReference type="PROSITE-ProRule" id="PRU00047"/>
    </source>
</evidence>
<dbReference type="Pfam" id="PF00098">
    <property type="entry name" value="zf-CCHC"/>
    <property type="match status" value="1"/>
</dbReference>
<dbReference type="PANTHER" id="PTHR23095:SF53">
    <property type="entry name" value="ZINC FINGER CCHC DOMAIN-CONTAINING PROTEIN 12-LIKE"/>
    <property type="match status" value="1"/>
</dbReference>
<organism evidence="4 5">
    <name type="scientific">Tachysurus vachellii</name>
    <name type="common">Darkbarbel catfish</name>
    <name type="synonym">Pelteobagrus vachellii</name>
    <dbReference type="NCBI Taxonomy" id="175792"/>
    <lineage>
        <taxon>Eukaryota</taxon>
        <taxon>Metazoa</taxon>
        <taxon>Chordata</taxon>
        <taxon>Craniata</taxon>
        <taxon>Vertebrata</taxon>
        <taxon>Euteleostomi</taxon>
        <taxon>Actinopterygii</taxon>
        <taxon>Neopterygii</taxon>
        <taxon>Teleostei</taxon>
        <taxon>Ostariophysi</taxon>
        <taxon>Siluriformes</taxon>
        <taxon>Bagridae</taxon>
        <taxon>Tachysurus</taxon>
    </lineage>
</organism>
<dbReference type="InterPro" id="IPR001878">
    <property type="entry name" value="Znf_CCHC"/>
</dbReference>
<dbReference type="GO" id="GO:0008270">
    <property type="term" value="F:zinc ion binding"/>
    <property type="evidence" value="ECO:0007669"/>
    <property type="project" value="UniProtKB-KW"/>
</dbReference>
<sequence>MESDYDTWLSNVEFHLTDATLSARHIVRKIVESLSPPATNVVKNLGPNATPRDYITFAKFLNTNQNTGEKPSSYLQRLQIVLNKVISRGGIVASDLERQLIKQFCRGCWDNSLITNLQLEQKKHNPPRFQNSYFCYYTQSGKTTHPAKVASLKASLSGNSNQTPTKKARPKAKVSTEENTLCSGDLKLTKKPRPGYCFKCGEDGHIASSCSNEPNYDLVEIKRNQFKQKQKAWEKQNKHDLN</sequence>
<dbReference type="Proteomes" id="UP001187315">
    <property type="component" value="Unassembled WGS sequence"/>
</dbReference>
<feature type="domain" description="CCHC-type" evidence="3">
    <location>
        <begin position="197"/>
        <end position="212"/>
    </location>
</feature>
<keyword evidence="1" id="KW-0479">Metal-binding</keyword>
<dbReference type="InterPro" id="IPR036875">
    <property type="entry name" value="Znf_CCHC_sf"/>
</dbReference>
<feature type="region of interest" description="Disordered" evidence="2">
    <location>
        <begin position="154"/>
        <end position="174"/>
    </location>
</feature>
<dbReference type="EMBL" id="JAVHJS010000009">
    <property type="protein sequence ID" value="KAK2848150.1"/>
    <property type="molecule type" value="Genomic_DNA"/>
</dbReference>
<comment type="caution">
    <text evidence="4">The sequence shown here is derived from an EMBL/GenBank/DDBJ whole genome shotgun (WGS) entry which is preliminary data.</text>
</comment>
<name>A0AA88N617_TACVA</name>
<evidence type="ECO:0000256" key="2">
    <source>
        <dbReference type="SAM" id="MobiDB-lite"/>
    </source>
</evidence>
<evidence type="ECO:0000313" key="5">
    <source>
        <dbReference type="Proteomes" id="UP001187315"/>
    </source>
</evidence>
<dbReference type="InterPro" id="IPR026523">
    <property type="entry name" value="PNMA"/>
</dbReference>
<feature type="compositionally biased region" description="Polar residues" evidence="2">
    <location>
        <begin position="154"/>
        <end position="165"/>
    </location>
</feature>
<keyword evidence="5" id="KW-1185">Reference proteome</keyword>
<reference evidence="4" key="1">
    <citation type="submission" date="2023-08" db="EMBL/GenBank/DDBJ databases">
        <title>Pelteobagrus vachellii genome.</title>
        <authorList>
            <person name="Liu H."/>
        </authorList>
    </citation>
    <scope>NUCLEOTIDE SEQUENCE</scope>
    <source>
        <strain evidence="4">PRFRI_2022a</strain>
        <tissue evidence="4">Muscle</tissue>
    </source>
</reference>